<dbReference type="EMBL" id="JAMZDY010000001">
    <property type="protein sequence ID" value="MCP2371389.1"/>
    <property type="molecule type" value="Genomic_DNA"/>
</dbReference>
<comment type="caution">
    <text evidence="2">The sequence shown here is derived from an EMBL/GenBank/DDBJ whole genome shotgun (WGS) entry which is preliminary data.</text>
</comment>
<dbReference type="Proteomes" id="UP001139722">
    <property type="component" value="Unassembled WGS sequence"/>
</dbReference>
<feature type="transmembrane region" description="Helical" evidence="1">
    <location>
        <begin position="182"/>
        <end position="202"/>
    </location>
</feature>
<dbReference type="RefSeq" id="WP_156999378.1">
    <property type="nucleotide sequence ID" value="NZ_BAAANU010000027.1"/>
</dbReference>
<reference evidence="2" key="1">
    <citation type="submission" date="2022-06" db="EMBL/GenBank/DDBJ databases">
        <title>Sequencing the genomes of 1000 actinobacteria strains.</title>
        <authorList>
            <person name="Klenk H.-P."/>
        </authorList>
    </citation>
    <scope>NUCLEOTIDE SEQUENCE</scope>
    <source>
        <strain evidence="2">DSM 22016</strain>
    </source>
</reference>
<evidence type="ECO:0000256" key="1">
    <source>
        <dbReference type="SAM" id="Phobius"/>
    </source>
</evidence>
<feature type="transmembrane region" description="Helical" evidence="1">
    <location>
        <begin position="87"/>
        <end position="109"/>
    </location>
</feature>
<dbReference type="OrthoDB" id="4926814at2"/>
<keyword evidence="1" id="KW-0472">Membrane</keyword>
<organism evidence="2 3">
    <name type="scientific">Agromyces terreus</name>
    <dbReference type="NCBI Taxonomy" id="424795"/>
    <lineage>
        <taxon>Bacteria</taxon>
        <taxon>Bacillati</taxon>
        <taxon>Actinomycetota</taxon>
        <taxon>Actinomycetes</taxon>
        <taxon>Micrococcales</taxon>
        <taxon>Microbacteriaceae</taxon>
        <taxon>Agromyces</taxon>
    </lineage>
</organism>
<feature type="transmembrane region" description="Helical" evidence="1">
    <location>
        <begin position="20"/>
        <end position="39"/>
    </location>
</feature>
<sequence length="214" mass="23013">MRRNPVVAHVIDSITRHPLVWGVAWSLVFGAALLVAVSLDWHGLIDWLLIGLLVLPSTFATVLVLAATPRSHFEEMSSVFSHFFVRYLALVFGLAAWGLSVVVGAAISQSIQLAAEQREDEIIGIGLDLMLVVVPVVAAVLWAAFVLRCAWFLVRVRGWAEVPKGDRVPASLFEARPAVRRIVIGLAHPALFAATGLVVALAGPPAAGTLEITF</sequence>
<keyword evidence="3" id="KW-1185">Reference proteome</keyword>
<name>A0A9X2H7J4_9MICO</name>
<accession>A0A9X2H7J4</accession>
<keyword evidence="1" id="KW-1133">Transmembrane helix</keyword>
<proteinExistence type="predicted"/>
<protein>
    <submittedName>
        <fullName evidence="2">F0F1-type ATP synthase membrane subunit c/vacuolar-type H+-ATPase subunit K</fullName>
    </submittedName>
</protein>
<feature type="transmembrane region" description="Helical" evidence="1">
    <location>
        <begin position="129"/>
        <end position="154"/>
    </location>
</feature>
<keyword evidence="1" id="KW-0812">Transmembrane</keyword>
<gene>
    <name evidence="2" type="ORF">BJ978_002065</name>
</gene>
<feature type="transmembrane region" description="Helical" evidence="1">
    <location>
        <begin position="45"/>
        <end position="66"/>
    </location>
</feature>
<dbReference type="AlphaFoldDB" id="A0A9X2H7J4"/>
<evidence type="ECO:0000313" key="3">
    <source>
        <dbReference type="Proteomes" id="UP001139722"/>
    </source>
</evidence>
<evidence type="ECO:0000313" key="2">
    <source>
        <dbReference type="EMBL" id="MCP2371389.1"/>
    </source>
</evidence>